<keyword evidence="1" id="KW-1133">Transmembrane helix</keyword>
<evidence type="ECO:0000256" key="1">
    <source>
        <dbReference type="SAM" id="Phobius"/>
    </source>
</evidence>
<name>A0A174K972_BACUN</name>
<sequence>MSNPVEFIQNNKEWLVPIIIAILTAVITEICNLFRKSGKSHKQKVGKISKSHHITLINGEVNHHIEKNNMTKGKKT</sequence>
<dbReference type="AlphaFoldDB" id="A0A174K972"/>
<keyword evidence="1" id="KW-0472">Membrane</keyword>
<proteinExistence type="predicted"/>
<dbReference type="Proteomes" id="UP000095419">
    <property type="component" value="Unassembled WGS sequence"/>
</dbReference>
<reference evidence="2 3" key="1">
    <citation type="submission" date="2015-09" db="EMBL/GenBank/DDBJ databases">
        <authorList>
            <consortium name="Pathogen Informatics"/>
        </authorList>
    </citation>
    <scope>NUCLEOTIDE SEQUENCE [LARGE SCALE GENOMIC DNA]</scope>
    <source>
        <strain evidence="2 3">2789STDY5608791</strain>
    </source>
</reference>
<dbReference type="RefSeq" id="WP_057089163.1">
    <property type="nucleotide sequence ID" value="NZ_CYZF01000009.1"/>
</dbReference>
<organism evidence="2 3">
    <name type="scientific">Bacteroides uniformis</name>
    <dbReference type="NCBI Taxonomy" id="820"/>
    <lineage>
        <taxon>Bacteria</taxon>
        <taxon>Pseudomonadati</taxon>
        <taxon>Bacteroidota</taxon>
        <taxon>Bacteroidia</taxon>
        <taxon>Bacteroidales</taxon>
        <taxon>Bacteroidaceae</taxon>
        <taxon>Bacteroides</taxon>
    </lineage>
</organism>
<feature type="transmembrane region" description="Helical" evidence="1">
    <location>
        <begin position="14"/>
        <end position="34"/>
    </location>
</feature>
<keyword evidence="1" id="KW-0812">Transmembrane</keyword>
<accession>A0A174K972</accession>
<evidence type="ECO:0000313" key="2">
    <source>
        <dbReference type="EMBL" id="CUP05850.1"/>
    </source>
</evidence>
<protein>
    <submittedName>
        <fullName evidence="2">Uncharacterized protein</fullName>
    </submittedName>
</protein>
<gene>
    <name evidence="2" type="ORF">ERS417307_03030</name>
</gene>
<dbReference type="EMBL" id="CYZF01000009">
    <property type="protein sequence ID" value="CUP05850.1"/>
    <property type="molecule type" value="Genomic_DNA"/>
</dbReference>
<evidence type="ECO:0000313" key="3">
    <source>
        <dbReference type="Proteomes" id="UP000095419"/>
    </source>
</evidence>